<dbReference type="EMBL" id="PGEZ01000002">
    <property type="protein sequence ID" value="PJJ53648.1"/>
    <property type="molecule type" value="Genomic_DNA"/>
</dbReference>
<dbReference type="SUPFAM" id="SSF53335">
    <property type="entry name" value="S-adenosyl-L-methionine-dependent methyltransferases"/>
    <property type="match status" value="1"/>
</dbReference>
<dbReference type="GO" id="GO:0070041">
    <property type="term" value="F:rRNA (uridine-C5-)-methyltransferase activity"/>
    <property type="evidence" value="ECO:0007669"/>
    <property type="project" value="TreeGrafter"/>
</dbReference>
<dbReference type="InterPro" id="IPR010280">
    <property type="entry name" value="U5_MeTrfase_fam"/>
</dbReference>
<gene>
    <name evidence="6" type="ORF">CLV56_3139</name>
</gene>
<feature type="binding site" evidence="4">
    <location>
        <position position="306"/>
    </location>
    <ligand>
        <name>S-adenosyl-L-methionine</name>
        <dbReference type="ChEBI" id="CHEBI:59789"/>
    </ligand>
</feature>
<feature type="binding site" evidence="4">
    <location>
        <position position="282"/>
    </location>
    <ligand>
        <name>S-adenosyl-L-methionine</name>
        <dbReference type="ChEBI" id="CHEBI:59789"/>
    </ligand>
</feature>
<keyword evidence="3 4" id="KW-0949">S-adenosyl-L-methionine</keyword>
<dbReference type="PANTHER" id="PTHR11061:SF30">
    <property type="entry name" value="TRNA (URACIL(54)-C(5))-METHYLTRANSFERASE"/>
    <property type="match status" value="1"/>
</dbReference>
<sequence length="420" mass="44954">MSAHDDPGTTESLVGREVELDVGAVAHGGHCVARWDGRVVFVRHTLPGERVRIRVTEGGTGDRFLRADAVEILVAAPGRTEPRCDVSGPGGCGGCDFQHVELATQRRLLGEVVSEQLARLAGIERDVEVRGPSGDQHADGLRWRTRVTFAADDEGRLGLRRHRSHEVIPLSACPIASPDLPAVLDSRWPASRVAVAVSSEGDTFAAAYDVDGRLPRIDATGLVADGRRVAGRTWVRERVDAHEFRVGGSGFWQVHPQAAATLVDAVRRMSAARPGERVADLYAGVGLFTAFLADDVGPSGTVLSVEGDRRGSADARRNLHDRTQVEVVNGDVAKVLTQRAEQRDLVVLDPPRTGARARVVRAVAGLGPSRVVYVACDPAALARDVATFADVGYELVDLEAYALFPMTHHVECVALLAPVG</sequence>
<name>A0A2M9B6U0_9ACTN</name>
<dbReference type="GO" id="GO:0070475">
    <property type="term" value="P:rRNA base methylation"/>
    <property type="evidence" value="ECO:0007669"/>
    <property type="project" value="TreeGrafter"/>
</dbReference>
<dbReference type="RefSeq" id="WP_100415242.1">
    <property type="nucleotide sequence ID" value="NZ_PGEZ01000002.1"/>
</dbReference>
<dbReference type="OrthoDB" id="9804590at2"/>
<dbReference type="PROSITE" id="PS50926">
    <property type="entry name" value="TRAM"/>
    <property type="match status" value="1"/>
</dbReference>
<comment type="similarity">
    <text evidence="4">Belongs to the class I-like SAM-binding methyltransferase superfamily. RNA M5U methyltransferase family.</text>
</comment>
<dbReference type="Gene3D" id="2.40.50.140">
    <property type="entry name" value="Nucleic acid-binding proteins"/>
    <property type="match status" value="1"/>
</dbReference>
<feature type="active site" description="Nucleophile" evidence="4">
    <location>
        <position position="376"/>
    </location>
</feature>
<dbReference type="InterPro" id="IPR002792">
    <property type="entry name" value="TRAM_dom"/>
</dbReference>
<evidence type="ECO:0000259" key="5">
    <source>
        <dbReference type="PROSITE" id="PS50926"/>
    </source>
</evidence>
<dbReference type="SUPFAM" id="SSF50249">
    <property type="entry name" value="Nucleic acid-binding proteins"/>
    <property type="match status" value="1"/>
</dbReference>
<dbReference type="Gene3D" id="3.40.50.150">
    <property type="entry name" value="Vaccinia Virus protein VP39"/>
    <property type="match status" value="1"/>
</dbReference>
<proteinExistence type="inferred from homology"/>
<feature type="domain" description="TRAM" evidence="5">
    <location>
        <begin position="11"/>
        <end position="71"/>
    </location>
</feature>
<dbReference type="Proteomes" id="UP000230842">
    <property type="component" value="Unassembled WGS sequence"/>
</dbReference>
<dbReference type="InterPro" id="IPR012340">
    <property type="entry name" value="NA-bd_OB-fold"/>
</dbReference>
<reference evidence="6 7" key="1">
    <citation type="submission" date="2017-11" db="EMBL/GenBank/DDBJ databases">
        <title>Genomic Encyclopedia of Archaeal and Bacterial Type Strains, Phase II (KMG-II): From Individual Species to Whole Genera.</title>
        <authorList>
            <person name="Goeker M."/>
        </authorList>
    </citation>
    <scope>NUCLEOTIDE SEQUENCE [LARGE SCALE GENOMIC DNA]</scope>
    <source>
        <strain evidence="6 7">DSM 27763</strain>
    </source>
</reference>
<dbReference type="PANTHER" id="PTHR11061">
    <property type="entry name" value="RNA M5U METHYLTRANSFERASE"/>
    <property type="match status" value="1"/>
</dbReference>
<evidence type="ECO:0000256" key="2">
    <source>
        <dbReference type="ARBA" id="ARBA00022679"/>
    </source>
</evidence>
<feature type="binding site" evidence="4">
    <location>
        <position position="253"/>
    </location>
    <ligand>
        <name>S-adenosyl-L-methionine</name>
        <dbReference type="ChEBI" id="CHEBI:59789"/>
    </ligand>
</feature>
<evidence type="ECO:0000256" key="3">
    <source>
        <dbReference type="ARBA" id="ARBA00022691"/>
    </source>
</evidence>
<comment type="caution">
    <text evidence="6">The sequence shown here is derived from an EMBL/GenBank/DDBJ whole genome shotgun (WGS) entry which is preliminary data.</text>
</comment>
<dbReference type="InterPro" id="IPR029063">
    <property type="entry name" value="SAM-dependent_MTases_sf"/>
</dbReference>
<dbReference type="Pfam" id="PF05958">
    <property type="entry name" value="tRNA_U5-meth_tr"/>
    <property type="match status" value="1"/>
</dbReference>
<evidence type="ECO:0000256" key="4">
    <source>
        <dbReference type="PROSITE-ProRule" id="PRU01024"/>
    </source>
</evidence>
<protein>
    <submittedName>
        <fullName evidence="6">tRNA/tmRNA/rRNA uracil-C5-methylase (TrmA/RlmC/RlmD family)</fullName>
    </submittedName>
</protein>
<feature type="binding site" evidence="4">
    <location>
        <position position="349"/>
    </location>
    <ligand>
        <name>S-adenosyl-L-methionine</name>
        <dbReference type="ChEBI" id="CHEBI:59789"/>
    </ligand>
</feature>
<dbReference type="CDD" id="cd02440">
    <property type="entry name" value="AdoMet_MTases"/>
    <property type="match status" value="1"/>
</dbReference>
<evidence type="ECO:0000313" key="7">
    <source>
        <dbReference type="Proteomes" id="UP000230842"/>
    </source>
</evidence>
<keyword evidence="1 4" id="KW-0489">Methyltransferase</keyword>
<accession>A0A2M9B6U0</accession>
<dbReference type="AlphaFoldDB" id="A0A2M9B6U0"/>
<evidence type="ECO:0000256" key="1">
    <source>
        <dbReference type="ARBA" id="ARBA00022603"/>
    </source>
</evidence>
<keyword evidence="7" id="KW-1185">Reference proteome</keyword>
<keyword evidence="2 4" id="KW-0808">Transferase</keyword>
<dbReference type="Pfam" id="PF01938">
    <property type="entry name" value="TRAM"/>
    <property type="match status" value="1"/>
</dbReference>
<dbReference type="PROSITE" id="PS51687">
    <property type="entry name" value="SAM_MT_RNA_M5U"/>
    <property type="match status" value="1"/>
</dbReference>
<evidence type="ECO:0000313" key="6">
    <source>
        <dbReference type="EMBL" id="PJJ53648.1"/>
    </source>
</evidence>
<organism evidence="6 7">
    <name type="scientific">Mumia flava</name>
    <dbReference type="NCBI Taxonomy" id="1348852"/>
    <lineage>
        <taxon>Bacteria</taxon>
        <taxon>Bacillati</taxon>
        <taxon>Actinomycetota</taxon>
        <taxon>Actinomycetes</taxon>
        <taxon>Propionibacteriales</taxon>
        <taxon>Nocardioidaceae</taxon>
        <taxon>Mumia</taxon>
    </lineage>
</organism>